<feature type="chain" id="PRO_5044864039" description="Ig-like domain-containing protein" evidence="1">
    <location>
        <begin position="22"/>
        <end position="430"/>
    </location>
</feature>
<dbReference type="InterPro" id="IPR007110">
    <property type="entry name" value="Ig-like_dom"/>
</dbReference>
<dbReference type="EMBL" id="JACVVK020000347">
    <property type="protein sequence ID" value="KAK7477527.1"/>
    <property type="molecule type" value="Genomic_DNA"/>
</dbReference>
<keyword evidence="1" id="KW-0732">Signal</keyword>
<organism evidence="3 4">
    <name type="scientific">Batillaria attramentaria</name>
    <dbReference type="NCBI Taxonomy" id="370345"/>
    <lineage>
        <taxon>Eukaryota</taxon>
        <taxon>Metazoa</taxon>
        <taxon>Spiralia</taxon>
        <taxon>Lophotrochozoa</taxon>
        <taxon>Mollusca</taxon>
        <taxon>Gastropoda</taxon>
        <taxon>Caenogastropoda</taxon>
        <taxon>Sorbeoconcha</taxon>
        <taxon>Cerithioidea</taxon>
        <taxon>Batillariidae</taxon>
        <taxon>Batillaria</taxon>
    </lineage>
</organism>
<keyword evidence="4" id="KW-1185">Reference proteome</keyword>
<dbReference type="Proteomes" id="UP001519460">
    <property type="component" value="Unassembled WGS sequence"/>
</dbReference>
<gene>
    <name evidence="3" type="ORF">BaRGS_00031212</name>
</gene>
<accession>A0ABD0JSG5</accession>
<reference evidence="3 4" key="1">
    <citation type="journal article" date="2023" name="Sci. Data">
        <title>Genome assembly of the Korean intertidal mud-creeper Batillaria attramentaria.</title>
        <authorList>
            <person name="Patra A.K."/>
            <person name="Ho P.T."/>
            <person name="Jun S."/>
            <person name="Lee S.J."/>
            <person name="Kim Y."/>
            <person name="Won Y.J."/>
        </authorList>
    </citation>
    <scope>NUCLEOTIDE SEQUENCE [LARGE SCALE GENOMIC DNA]</scope>
    <source>
        <strain evidence="3">Wonlab-2016</strain>
    </source>
</reference>
<dbReference type="AlphaFoldDB" id="A0ABD0JSG5"/>
<feature type="domain" description="Ig-like" evidence="2">
    <location>
        <begin position="212"/>
        <end position="312"/>
    </location>
</feature>
<protein>
    <recommendedName>
        <fullName evidence="2">Ig-like domain-containing protein</fullName>
    </recommendedName>
</protein>
<evidence type="ECO:0000313" key="4">
    <source>
        <dbReference type="Proteomes" id="UP001519460"/>
    </source>
</evidence>
<feature type="signal peptide" evidence="1">
    <location>
        <begin position="1"/>
        <end position="21"/>
    </location>
</feature>
<comment type="caution">
    <text evidence="3">The sequence shown here is derived from an EMBL/GenBank/DDBJ whole genome shotgun (WGS) entry which is preliminary data.</text>
</comment>
<name>A0ABD0JSG5_9CAEN</name>
<dbReference type="PROSITE" id="PS50835">
    <property type="entry name" value="IG_LIKE"/>
    <property type="match status" value="1"/>
</dbReference>
<evidence type="ECO:0000259" key="2">
    <source>
        <dbReference type="PROSITE" id="PS50835"/>
    </source>
</evidence>
<sequence length="430" mass="47239">MKGVDSARCVILLCVITCCTGVRLAPCQSGVVEMLRNADNLSFTCDQYSGTVTWYFARHNTPNMLESIGTCNTRRCQVNKRWVQGGGFSLKFLTATSSRLMLSKPVTERHYRWTYGCDDSQGIDNLTFTSTHWNVQGSSDVINVYSSLGRYSCELRERRETGHVTVLSNATLTLTPDPNDIRNTQDRRGTCSFSKRLPTDDGNYTYTVVVSPGNRERTVGSVEIGAPYVPGHNTSVVCTCNTRSVGRPEGRLRWFRGSGNNNPINSGNYGDTSLIMTPQTLTQADYDVTTFHCDVDWVETVSGGTHVKSRFTHASRGLSNGIRRGKRTDCGTGSDCCTALVAIGNHHRLLLLAVAPGLGDAVCSHSETLNSTTSAYGVHQARTTLYGWMAWVESPRMLRSVAMATTEIQNPDLPDWGLLTQKVVAEFPSA</sequence>
<proteinExistence type="predicted"/>
<evidence type="ECO:0000256" key="1">
    <source>
        <dbReference type="SAM" id="SignalP"/>
    </source>
</evidence>
<evidence type="ECO:0000313" key="3">
    <source>
        <dbReference type="EMBL" id="KAK7477527.1"/>
    </source>
</evidence>